<gene>
    <name evidence="1" type="ORF">AVEN_188492_1</name>
</gene>
<keyword evidence="2" id="KW-1185">Reference proteome</keyword>
<dbReference type="AlphaFoldDB" id="A0A4Y2T9X5"/>
<accession>A0A4Y2T9X5</accession>
<dbReference type="EMBL" id="BGPR01027131">
    <property type="protein sequence ID" value="GBN97372.1"/>
    <property type="molecule type" value="Genomic_DNA"/>
</dbReference>
<reference evidence="1 2" key="1">
    <citation type="journal article" date="2019" name="Sci. Rep.">
        <title>Orb-weaving spider Araneus ventricosus genome elucidates the spidroin gene catalogue.</title>
        <authorList>
            <person name="Kono N."/>
            <person name="Nakamura H."/>
            <person name="Ohtoshi R."/>
            <person name="Moran D.A.P."/>
            <person name="Shinohara A."/>
            <person name="Yoshida Y."/>
            <person name="Fujiwara M."/>
            <person name="Mori M."/>
            <person name="Tomita M."/>
            <person name="Arakawa K."/>
        </authorList>
    </citation>
    <scope>NUCLEOTIDE SEQUENCE [LARGE SCALE GENOMIC DNA]</scope>
</reference>
<proteinExistence type="predicted"/>
<sequence length="93" mass="10592">MPGQPISNCFGIRYNDVLGIVSAEDRRRIDLDFWDEDTNPYCSRPLFSVVLTVFGLTPRSISSMVPVASKNLFKCEMVFIFGASSPYSRHIRR</sequence>
<protein>
    <submittedName>
        <fullName evidence="1">Uncharacterized protein</fullName>
    </submittedName>
</protein>
<comment type="caution">
    <text evidence="1">The sequence shown here is derived from an EMBL/GenBank/DDBJ whole genome shotgun (WGS) entry which is preliminary data.</text>
</comment>
<evidence type="ECO:0000313" key="1">
    <source>
        <dbReference type="EMBL" id="GBN97372.1"/>
    </source>
</evidence>
<name>A0A4Y2T9X5_ARAVE</name>
<organism evidence="1 2">
    <name type="scientific">Araneus ventricosus</name>
    <name type="common">Orbweaver spider</name>
    <name type="synonym">Epeira ventricosa</name>
    <dbReference type="NCBI Taxonomy" id="182803"/>
    <lineage>
        <taxon>Eukaryota</taxon>
        <taxon>Metazoa</taxon>
        <taxon>Ecdysozoa</taxon>
        <taxon>Arthropoda</taxon>
        <taxon>Chelicerata</taxon>
        <taxon>Arachnida</taxon>
        <taxon>Araneae</taxon>
        <taxon>Araneomorphae</taxon>
        <taxon>Entelegynae</taxon>
        <taxon>Araneoidea</taxon>
        <taxon>Araneidae</taxon>
        <taxon>Araneus</taxon>
    </lineage>
</organism>
<evidence type="ECO:0000313" key="2">
    <source>
        <dbReference type="Proteomes" id="UP000499080"/>
    </source>
</evidence>
<dbReference type="Proteomes" id="UP000499080">
    <property type="component" value="Unassembled WGS sequence"/>
</dbReference>